<reference evidence="4 5" key="1">
    <citation type="submission" date="2016-10" db="EMBL/GenBank/DDBJ databases">
        <authorList>
            <person name="de Groot N.N."/>
        </authorList>
    </citation>
    <scope>NUCLEOTIDE SEQUENCE [LARGE SCALE GENOMIC DNA]</scope>
    <source>
        <strain evidence="4 5">ATCC 43154</strain>
    </source>
</reference>
<dbReference type="PANTHER" id="PTHR11527">
    <property type="entry name" value="HEAT-SHOCK PROTEIN 20 FAMILY MEMBER"/>
    <property type="match status" value="1"/>
</dbReference>
<comment type="similarity">
    <text evidence="1 2">Belongs to the small heat shock protein (HSP20) family.</text>
</comment>
<evidence type="ECO:0000259" key="3">
    <source>
        <dbReference type="PROSITE" id="PS01031"/>
    </source>
</evidence>
<feature type="domain" description="SHSP" evidence="3">
    <location>
        <begin position="34"/>
        <end position="148"/>
    </location>
</feature>
<dbReference type="Proteomes" id="UP000199470">
    <property type="component" value="Unassembled WGS sequence"/>
</dbReference>
<dbReference type="Pfam" id="PF00011">
    <property type="entry name" value="HSP20"/>
    <property type="match status" value="1"/>
</dbReference>
<dbReference type="Gene3D" id="2.60.40.790">
    <property type="match status" value="1"/>
</dbReference>
<organism evidence="4 5">
    <name type="scientific">Rugamonas rubra</name>
    <dbReference type="NCBI Taxonomy" id="758825"/>
    <lineage>
        <taxon>Bacteria</taxon>
        <taxon>Pseudomonadati</taxon>
        <taxon>Pseudomonadota</taxon>
        <taxon>Betaproteobacteria</taxon>
        <taxon>Burkholderiales</taxon>
        <taxon>Oxalobacteraceae</taxon>
        <taxon>Telluria group</taxon>
        <taxon>Rugamonas</taxon>
    </lineage>
</organism>
<protein>
    <submittedName>
        <fullName evidence="4">HSP20 family protein</fullName>
    </submittedName>
</protein>
<evidence type="ECO:0000313" key="4">
    <source>
        <dbReference type="EMBL" id="SFL88370.1"/>
    </source>
</evidence>
<dbReference type="InterPro" id="IPR002068">
    <property type="entry name" value="A-crystallin/Hsp20_dom"/>
</dbReference>
<accession>A0A1I4LBQ5</accession>
<dbReference type="AlphaFoldDB" id="A0A1I4LBQ5"/>
<evidence type="ECO:0000256" key="1">
    <source>
        <dbReference type="PROSITE-ProRule" id="PRU00285"/>
    </source>
</evidence>
<dbReference type="InterPro" id="IPR031107">
    <property type="entry name" value="Small_HSP"/>
</dbReference>
<dbReference type="PROSITE" id="PS01031">
    <property type="entry name" value="SHSP"/>
    <property type="match status" value="1"/>
</dbReference>
<evidence type="ECO:0000313" key="5">
    <source>
        <dbReference type="Proteomes" id="UP000199470"/>
    </source>
</evidence>
<sequence length="148" mass="16699">MANNLTRFDPLDVGRFDPFRGFEDFFREFQPRALRELEPSPRMRLDVRETEQAYSVSADLPGMKKEDIKVDVDGKRVTISAQTSRVWEGKVGESTLCSERYVGQQRRSFELENEIDDAAVVAKYADGVLELALPKRAGGAGKKKVVVT</sequence>
<dbReference type="STRING" id="758825.SAMN02982985_01861"/>
<gene>
    <name evidence="4" type="ORF">SAMN02982985_01861</name>
</gene>
<dbReference type="InterPro" id="IPR008978">
    <property type="entry name" value="HSP20-like_chaperone"/>
</dbReference>
<dbReference type="OrthoDB" id="9808910at2"/>
<keyword evidence="5" id="KW-1185">Reference proteome</keyword>
<name>A0A1I4LBQ5_9BURK</name>
<dbReference type="SUPFAM" id="SSF49764">
    <property type="entry name" value="HSP20-like chaperones"/>
    <property type="match status" value="1"/>
</dbReference>
<dbReference type="EMBL" id="FOTW01000009">
    <property type="protein sequence ID" value="SFL88370.1"/>
    <property type="molecule type" value="Genomic_DNA"/>
</dbReference>
<dbReference type="RefSeq" id="WP_093386752.1">
    <property type="nucleotide sequence ID" value="NZ_FOTW01000009.1"/>
</dbReference>
<evidence type="ECO:0000256" key="2">
    <source>
        <dbReference type="RuleBase" id="RU003616"/>
    </source>
</evidence>
<proteinExistence type="inferred from homology"/>